<keyword evidence="5" id="KW-1185">Reference proteome</keyword>
<dbReference type="Proteomes" id="UP000317940">
    <property type="component" value="Unassembled WGS sequence"/>
</dbReference>
<dbReference type="PANTHER" id="PTHR30055:SF184">
    <property type="entry name" value="HTH-TYPE TRANSCRIPTIONAL REGULATOR ETHR"/>
    <property type="match status" value="1"/>
</dbReference>
<accession>A0A561UM87</accession>
<evidence type="ECO:0000313" key="4">
    <source>
        <dbReference type="EMBL" id="TWG00481.1"/>
    </source>
</evidence>
<evidence type="ECO:0000256" key="1">
    <source>
        <dbReference type="ARBA" id="ARBA00023125"/>
    </source>
</evidence>
<dbReference type="GO" id="GO:0000976">
    <property type="term" value="F:transcription cis-regulatory region binding"/>
    <property type="evidence" value="ECO:0007669"/>
    <property type="project" value="TreeGrafter"/>
</dbReference>
<keyword evidence="1 2" id="KW-0238">DNA-binding</keyword>
<reference evidence="4 5" key="1">
    <citation type="submission" date="2019-06" db="EMBL/GenBank/DDBJ databases">
        <title>Sequencing the genomes of 1000 actinobacteria strains.</title>
        <authorList>
            <person name="Klenk H.-P."/>
        </authorList>
    </citation>
    <scope>NUCLEOTIDE SEQUENCE [LARGE SCALE GENOMIC DNA]</scope>
    <source>
        <strain evidence="4 5">DSM 44826</strain>
    </source>
</reference>
<gene>
    <name evidence="4" type="ORF">FHX73_114360</name>
</gene>
<name>A0A561UM87_9ACTN</name>
<evidence type="ECO:0000313" key="5">
    <source>
        <dbReference type="Proteomes" id="UP000317940"/>
    </source>
</evidence>
<dbReference type="Gene3D" id="1.10.357.10">
    <property type="entry name" value="Tetracycline Repressor, domain 2"/>
    <property type="match status" value="1"/>
</dbReference>
<feature type="DNA-binding region" description="H-T-H motif" evidence="2">
    <location>
        <begin position="30"/>
        <end position="49"/>
    </location>
</feature>
<proteinExistence type="predicted"/>
<dbReference type="SUPFAM" id="SSF46689">
    <property type="entry name" value="Homeodomain-like"/>
    <property type="match status" value="1"/>
</dbReference>
<dbReference type="InterPro" id="IPR050109">
    <property type="entry name" value="HTH-type_TetR-like_transc_reg"/>
</dbReference>
<dbReference type="AlphaFoldDB" id="A0A561UM87"/>
<dbReference type="PANTHER" id="PTHR30055">
    <property type="entry name" value="HTH-TYPE TRANSCRIPTIONAL REGULATOR RUTR"/>
    <property type="match status" value="1"/>
</dbReference>
<organism evidence="4 5">
    <name type="scientific">Kitasatospora viridis</name>
    <dbReference type="NCBI Taxonomy" id="281105"/>
    <lineage>
        <taxon>Bacteria</taxon>
        <taxon>Bacillati</taxon>
        <taxon>Actinomycetota</taxon>
        <taxon>Actinomycetes</taxon>
        <taxon>Kitasatosporales</taxon>
        <taxon>Streptomycetaceae</taxon>
        <taxon>Kitasatospora</taxon>
    </lineage>
</organism>
<dbReference type="PROSITE" id="PS50977">
    <property type="entry name" value="HTH_TETR_2"/>
    <property type="match status" value="1"/>
</dbReference>
<dbReference type="InterPro" id="IPR009057">
    <property type="entry name" value="Homeodomain-like_sf"/>
</dbReference>
<evidence type="ECO:0000259" key="3">
    <source>
        <dbReference type="PROSITE" id="PS50977"/>
    </source>
</evidence>
<dbReference type="RefSeq" id="WP_170304992.1">
    <property type="nucleotide sequence ID" value="NZ_BAAAMZ010000014.1"/>
</dbReference>
<feature type="domain" description="HTH tetR-type" evidence="3">
    <location>
        <begin position="7"/>
        <end position="67"/>
    </location>
</feature>
<sequence>MSKARTPGSRSRILTTAADLFLSRGYADTSLSQIAEGVGLSKASVLYHFSSKDQILMELAEPLLAACEQVLETADATAPDSARWVVVEGLLDASFDHLRILTVAGAAGAVRDPVYQRMIAINQRAVVHIAGSGAGLREQIRASAVLTLLARPVVFHQHEPRDAVRREVLDAAHLLLDRES</sequence>
<dbReference type="Pfam" id="PF00440">
    <property type="entry name" value="TetR_N"/>
    <property type="match status" value="1"/>
</dbReference>
<dbReference type="EMBL" id="VIWT01000001">
    <property type="protein sequence ID" value="TWG00481.1"/>
    <property type="molecule type" value="Genomic_DNA"/>
</dbReference>
<dbReference type="PRINTS" id="PR00455">
    <property type="entry name" value="HTHTETR"/>
</dbReference>
<comment type="caution">
    <text evidence="4">The sequence shown here is derived from an EMBL/GenBank/DDBJ whole genome shotgun (WGS) entry which is preliminary data.</text>
</comment>
<dbReference type="GO" id="GO:0003700">
    <property type="term" value="F:DNA-binding transcription factor activity"/>
    <property type="evidence" value="ECO:0007669"/>
    <property type="project" value="TreeGrafter"/>
</dbReference>
<protein>
    <submittedName>
        <fullName evidence="4">TetR family transcriptional regulator</fullName>
    </submittedName>
</protein>
<evidence type="ECO:0000256" key="2">
    <source>
        <dbReference type="PROSITE-ProRule" id="PRU00335"/>
    </source>
</evidence>
<dbReference type="InterPro" id="IPR001647">
    <property type="entry name" value="HTH_TetR"/>
</dbReference>